<feature type="compositionally biased region" description="Polar residues" evidence="5">
    <location>
        <begin position="43"/>
        <end position="66"/>
    </location>
</feature>
<dbReference type="PANTHER" id="PTHR25462:SF296">
    <property type="entry name" value="MEIOTIC P26, ISOFORM F"/>
    <property type="match status" value="1"/>
</dbReference>
<dbReference type="SUPFAM" id="SSF101898">
    <property type="entry name" value="NHL repeat"/>
    <property type="match status" value="1"/>
</dbReference>
<name>A0A210R0N6_MIZYE</name>
<dbReference type="PROSITE" id="PS50089">
    <property type="entry name" value="ZF_RING_2"/>
    <property type="match status" value="1"/>
</dbReference>
<dbReference type="InterPro" id="IPR018957">
    <property type="entry name" value="Znf_C3HC4_RING-type"/>
</dbReference>
<evidence type="ECO:0000256" key="4">
    <source>
        <dbReference type="PROSITE-ProRule" id="PRU00024"/>
    </source>
</evidence>
<dbReference type="SMART" id="SM00336">
    <property type="entry name" value="BBOX"/>
    <property type="match status" value="2"/>
</dbReference>
<sequence length="909" mass="100600">MAAVDGDSKSIPGIGTGNDSHTRSGTPGDKAGRSNDGPIRQATPPSRNASRSGSARQNKSVTSPITNGNGGNGSPNSPAVQIQNQEDKGQPYSQRMSDVTADSSKSPNSSTVVPPKMEATENTKSTRLTTDDTNTVQKDKPSNEAPKKEQETVEKHQNGPKVPEKKSDPTPSSIVSDNKSQQSKEDEEDESGGIFLTQALVTPRLGGKSGSDIVSPKTNRVSFKSEKKEPKTNNTTAAVSKSMEIVPVNNGQAQDDVDVFAVMDDIVKSVDSTPKIVCSVCDKTFSSPRILPCLHSLCFPCLDKVLTESSEEQTFPCPECKENIPRISPEFINNVYLEGILGVENSKTGESASCEICSLRNIKTPAKYECLDCVDLLCDDCGSAHLSTRATVDHRVVSLQEIATGKYDGEIRKRIRVKCRHHKDEPFESFCKKCNTMVCRECMIYDHRGHECVSLHDAHKATETNLMSHMGSVARKQREISLKRSRIDTAMSEINTKEQTLIDYVNDLTQQMIQKLNREREEVIGKLQLHMNVQRTECRDHRIKIDKELVRINSGLSFCHQVTHNGKQDEVLFMTPALSKRLKELAQSPIADQPDVALEFPNISLTDEYKITEAVDVFEFTPESEDVTSSRISKGFGKTMIVSFQFMDRINITGPTDYLPPKVTGLACTGNGSLVIADASNSNVKLFSTTGAYIDNLLTCRPVAVAACSNVVCISDRFSIQLVSTDRKFKRRIPLDGSGSLFAVSNFQMRYFTFVSPLQQMFKVYDTRGQFVQEFPMPKARRKGMHRTAMHITSNSKGEMLASDWGSFSIVHTNTDASVLHEYKCGTIGRYNNGWMPGALSVDAYDNVLVADQQNDQLMILSPDFKVIHKRKVRRDKLERPVTLASDTHGHYFVAGKGNFVNIYMCKYG</sequence>
<dbReference type="SMART" id="SM00184">
    <property type="entry name" value="RING"/>
    <property type="match status" value="1"/>
</dbReference>
<dbReference type="Pfam" id="PF00643">
    <property type="entry name" value="zf-B_box"/>
    <property type="match status" value="1"/>
</dbReference>
<dbReference type="GO" id="GO:0008270">
    <property type="term" value="F:zinc ion binding"/>
    <property type="evidence" value="ECO:0007669"/>
    <property type="project" value="UniProtKB-KW"/>
</dbReference>
<evidence type="ECO:0000313" key="8">
    <source>
        <dbReference type="EMBL" id="OWF54441.1"/>
    </source>
</evidence>
<accession>A0A210R0N6</accession>
<evidence type="ECO:0000256" key="5">
    <source>
        <dbReference type="SAM" id="MobiDB-lite"/>
    </source>
</evidence>
<keyword evidence="2 4" id="KW-0863">Zinc-finger</keyword>
<dbReference type="PROSITE" id="PS50119">
    <property type="entry name" value="ZF_BBOX"/>
    <property type="match status" value="2"/>
</dbReference>
<dbReference type="InterPro" id="IPR011042">
    <property type="entry name" value="6-blade_b-propeller_TolB-like"/>
</dbReference>
<feature type="compositionally biased region" description="Polar residues" evidence="5">
    <location>
        <begin position="91"/>
        <end position="112"/>
    </location>
</feature>
<evidence type="ECO:0000259" key="6">
    <source>
        <dbReference type="PROSITE" id="PS50089"/>
    </source>
</evidence>
<feature type="compositionally biased region" description="Polar residues" evidence="5">
    <location>
        <begin position="169"/>
        <end position="178"/>
    </location>
</feature>
<dbReference type="Gene3D" id="2.120.10.30">
    <property type="entry name" value="TolB, C-terminal domain"/>
    <property type="match status" value="1"/>
</dbReference>
<dbReference type="Gene3D" id="3.30.160.60">
    <property type="entry name" value="Classic Zinc Finger"/>
    <property type="match status" value="1"/>
</dbReference>
<dbReference type="InterPro" id="IPR013083">
    <property type="entry name" value="Znf_RING/FYVE/PHD"/>
</dbReference>
<feature type="region of interest" description="Disordered" evidence="5">
    <location>
        <begin position="1"/>
        <end position="237"/>
    </location>
</feature>
<feature type="compositionally biased region" description="Polar residues" evidence="5">
    <location>
        <begin position="120"/>
        <end position="136"/>
    </location>
</feature>
<dbReference type="Proteomes" id="UP000242188">
    <property type="component" value="Unassembled WGS sequence"/>
</dbReference>
<feature type="compositionally biased region" description="Basic and acidic residues" evidence="5">
    <location>
        <begin position="137"/>
        <end position="168"/>
    </location>
</feature>
<dbReference type="PANTHER" id="PTHR25462">
    <property type="entry name" value="BONUS, ISOFORM C-RELATED"/>
    <property type="match status" value="1"/>
</dbReference>
<keyword evidence="9" id="KW-1185">Reference proteome</keyword>
<dbReference type="OrthoDB" id="6161695at2759"/>
<evidence type="ECO:0000313" key="9">
    <source>
        <dbReference type="Proteomes" id="UP000242188"/>
    </source>
</evidence>
<feature type="domain" description="B box-type" evidence="7">
    <location>
        <begin position="414"/>
        <end position="455"/>
    </location>
</feature>
<dbReference type="AlphaFoldDB" id="A0A210R0N6"/>
<gene>
    <name evidence="8" type="ORF">KP79_PYT08654</name>
</gene>
<dbReference type="SUPFAM" id="SSF57850">
    <property type="entry name" value="RING/U-box"/>
    <property type="match status" value="1"/>
</dbReference>
<feature type="domain" description="B box-type" evidence="7">
    <location>
        <begin position="349"/>
        <end position="399"/>
    </location>
</feature>
<dbReference type="Pfam" id="PF00097">
    <property type="entry name" value="zf-C3HC4"/>
    <property type="match status" value="1"/>
</dbReference>
<comment type="caution">
    <text evidence="8">The sequence shown here is derived from an EMBL/GenBank/DDBJ whole genome shotgun (WGS) entry which is preliminary data.</text>
</comment>
<dbReference type="InterPro" id="IPR047153">
    <property type="entry name" value="TRIM45/56/19-like"/>
</dbReference>
<protein>
    <submittedName>
        <fullName evidence="8">E3 ubiquitin-protein ligase TRIM56</fullName>
    </submittedName>
</protein>
<feature type="domain" description="RING-type" evidence="6">
    <location>
        <begin position="278"/>
        <end position="321"/>
    </location>
</feature>
<dbReference type="SUPFAM" id="SSF57845">
    <property type="entry name" value="B-box zinc-binding domain"/>
    <property type="match status" value="1"/>
</dbReference>
<dbReference type="InterPro" id="IPR017907">
    <property type="entry name" value="Znf_RING_CS"/>
</dbReference>
<dbReference type="EMBL" id="NEDP02001046">
    <property type="protein sequence ID" value="OWF54441.1"/>
    <property type="molecule type" value="Genomic_DNA"/>
</dbReference>
<proteinExistence type="predicted"/>
<organism evidence="8 9">
    <name type="scientific">Mizuhopecten yessoensis</name>
    <name type="common">Japanese scallop</name>
    <name type="synonym">Patinopecten yessoensis</name>
    <dbReference type="NCBI Taxonomy" id="6573"/>
    <lineage>
        <taxon>Eukaryota</taxon>
        <taxon>Metazoa</taxon>
        <taxon>Spiralia</taxon>
        <taxon>Lophotrochozoa</taxon>
        <taxon>Mollusca</taxon>
        <taxon>Bivalvia</taxon>
        <taxon>Autobranchia</taxon>
        <taxon>Pteriomorphia</taxon>
        <taxon>Pectinida</taxon>
        <taxon>Pectinoidea</taxon>
        <taxon>Pectinidae</taxon>
        <taxon>Mizuhopecten</taxon>
    </lineage>
</organism>
<dbReference type="InterPro" id="IPR000315">
    <property type="entry name" value="Znf_B-box"/>
</dbReference>
<keyword evidence="1" id="KW-0479">Metal-binding</keyword>
<reference evidence="8 9" key="1">
    <citation type="journal article" date="2017" name="Nat. Ecol. Evol.">
        <title>Scallop genome provides insights into evolution of bilaterian karyotype and development.</title>
        <authorList>
            <person name="Wang S."/>
            <person name="Zhang J."/>
            <person name="Jiao W."/>
            <person name="Li J."/>
            <person name="Xun X."/>
            <person name="Sun Y."/>
            <person name="Guo X."/>
            <person name="Huan P."/>
            <person name="Dong B."/>
            <person name="Zhang L."/>
            <person name="Hu X."/>
            <person name="Sun X."/>
            <person name="Wang J."/>
            <person name="Zhao C."/>
            <person name="Wang Y."/>
            <person name="Wang D."/>
            <person name="Huang X."/>
            <person name="Wang R."/>
            <person name="Lv J."/>
            <person name="Li Y."/>
            <person name="Zhang Z."/>
            <person name="Liu B."/>
            <person name="Lu W."/>
            <person name="Hui Y."/>
            <person name="Liang J."/>
            <person name="Zhou Z."/>
            <person name="Hou R."/>
            <person name="Li X."/>
            <person name="Liu Y."/>
            <person name="Li H."/>
            <person name="Ning X."/>
            <person name="Lin Y."/>
            <person name="Zhao L."/>
            <person name="Xing Q."/>
            <person name="Dou J."/>
            <person name="Li Y."/>
            <person name="Mao J."/>
            <person name="Guo H."/>
            <person name="Dou H."/>
            <person name="Li T."/>
            <person name="Mu C."/>
            <person name="Jiang W."/>
            <person name="Fu Q."/>
            <person name="Fu X."/>
            <person name="Miao Y."/>
            <person name="Liu J."/>
            <person name="Yu Q."/>
            <person name="Li R."/>
            <person name="Liao H."/>
            <person name="Li X."/>
            <person name="Kong Y."/>
            <person name="Jiang Z."/>
            <person name="Chourrout D."/>
            <person name="Li R."/>
            <person name="Bao Z."/>
        </authorList>
    </citation>
    <scope>NUCLEOTIDE SEQUENCE [LARGE SCALE GENOMIC DNA]</scope>
    <source>
        <strain evidence="8 9">PY_sf001</strain>
    </source>
</reference>
<dbReference type="PROSITE" id="PS00518">
    <property type="entry name" value="ZF_RING_1"/>
    <property type="match status" value="1"/>
</dbReference>
<evidence type="ECO:0000259" key="7">
    <source>
        <dbReference type="PROSITE" id="PS50119"/>
    </source>
</evidence>
<keyword evidence="3" id="KW-0862">Zinc</keyword>
<dbReference type="Gene3D" id="3.30.40.10">
    <property type="entry name" value="Zinc/RING finger domain, C3HC4 (zinc finger)"/>
    <property type="match status" value="1"/>
</dbReference>
<evidence type="ECO:0000256" key="3">
    <source>
        <dbReference type="ARBA" id="ARBA00022833"/>
    </source>
</evidence>
<dbReference type="InterPro" id="IPR001841">
    <property type="entry name" value="Znf_RING"/>
</dbReference>
<dbReference type="CDD" id="cd16579">
    <property type="entry name" value="RING-HC_PML_C-V"/>
    <property type="match status" value="1"/>
</dbReference>
<evidence type="ECO:0000256" key="1">
    <source>
        <dbReference type="ARBA" id="ARBA00022723"/>
    </source>
</evidence>
<evidence type="ECO:0000256" key="2">
    <source>
        <dbReference type="ARBA" id="ARBA00022771"/>
    </source>
</evidence>